<dbReference type="PIRSF" id="PIRSF038471">
    <property type="entry name" value="MreC"/>
    <property type="match status" value="1"/>
</dbReference>
<feature type="compositionally biased region" description="Pro residues" evidence="7">
    <location>
        <begin position="303"/>
        <end position="325"/>
    </location>
</feature>
<keyword evidence="10" id="KW-1185">Reference proteome</keyword>
<dbReference type="RefSeq" id="WP_157899599.1">
    <property type="nucleotide sequence ID" value="NZ_CP015136.1"/>
</dbReference>
<sequence length="325" mass="33999">MLTNDRGPVLEFQKRTGYLLVAALLGHLLLISAQVSSQQGASVLETTIFGALSRVQALTAWVTQGMAGAWGNYVALKGHRTRADALQLQLDRLGVELQHANAQARRAEQLEQLLQLQRTELPATMAARVIAADPAAAFRTVTIDKGANDGVHRDMAVLSPLGVVGRVIDEPAAHAAKVQLIIDRNAGAGAFIDRNGAGGVVVGADSDAPLRMEYVSNLSDVAIGDLVMTSGLDGIYPRGYVIGRIEKVERGSGLYKLIAIRPRVDFSSLDTVLLVSGPQPATATPPSRSNPAPGVPAKSTPGPSLPAAPAPRRPASPPPPAAPLP</sequence>
<dbReference type="GO" id="GO:0005886">
    <property type="term" value="C:plasma membrane"/>
    <property type="evidence" value="ECO:0007669"/>
    <property type="project" value="TreeGrafter"/>
</dbReference>
<feature type="compositionally biased region" description="Polar residues" evidence="7">
    <location>
        <begin position="279"/>
        <end position="290"/>
    </location>
</feature>
<protein>
    <recommendedName>
        <fullName evidence="2 5">Cell shape-determining protein MreC</fullName>
    </recommendedName>
    <alternativeName>
        <fullName evidence="4 5">Cell shape protein MreC</fullName>
    </alternativeName>
</protein>
<dbReference type="InterPro" id="IPR055342">
    <property type="entry name" value="MreC_beta-barrel_core"/>
</dbReference>
<evidence type="ECO:0000313" key="10">
    <source>
        <dbReference type="Proteomes" id="UP000076079"/>
    </source>
</evidence>
<keyword evidence="3 5" id="KW-0133">Cell shape</keyword>
<dbReference type="AlphaFoldDB" id="A0A143PT63"/>
<feature type="domain" description="Rod shape-determining protein MreC beta-barrel core" evidence="8">
    <location>
        <begin position="129"/>
        <end position="275"/>
    </location>
</feature>
<evidence type="ECO:0000256" key="5">
    <source>
        <dbReference type="PIRNR" id="PIRNR038471"/>
    </source>
</evidence>
<dbReference type="EMBL" id="CP015136">
    <property type="protein sequence ID" value="AMY11526.1"/>
    <property type="molecule type" value="Genomic_DNA"/>
</dbReference>
<evidence type="ECO:0000256" key="2">
    <source>
        <dbReference type="ARBA" id="ARBA00013855"/>
    </source>
</evidence>
<dbReference type="InterPro" id="IPR042175">
    <property type="entry name" value="Cell/Rod_MreC_2"/>
</dbReference>
<dbReference type="Proteomes" id="UP000076079">
    <property type="component" value="Chromosome"/>
</dbReference>
<name>A0A143PT63_LUTPR</name>
<evidence type="ECO:0000256" key="7">
    <source>
        <dbReference type="SAM" id="MobiDB-lite"/>
    </source>
</evidence>
<feature type="region of interest" description="Disordered" evidence="7">
    <location>
        <begin position="277"/>
        <end position="325"/>
    </location>
</feature>
<dbReference type="Gene3D" id="2.40.10.340">
    <property type="entry name" value="Rod shape-determining protein MreC, domain 1"/>
    <property type="match status" value="1"/>
</dbReference>
<dbReference type="Pfam" id="PF04085">
    <property type="entry name" value="MreC"/>
    <property type="match status" value="1"/>
</dbReference>
<feature type="coiled-coil region" evidence="6">
    <location>
        <begin position="83"/>
        <end position="120"/>
    </location>
</feature>
<evidence type="ECO:0000256" key="3">
    <source>
        <dbReference type="ARBA" id="ARBA00022960"/>
    </source>
</evidence>
<evidence type="ECO:0000313" key="9">
    <source>
        <dbReference type="EMBL" id="AMY11526.1"/>
    </source>
</evidence>
<reference evidence="9 10" key="1">
    <citation type="journal article" date="2016" name="Genome Announc.">
        <title>First Complete Genome Sequence of a Subdivision 6 Acidobacterium Strain.</title>
        <authorList>
            <person name="Huang S."/>
            <person name="Vieira S."/>
            <person name="Bunk B."/>
            <person name="Riedel T."/>
            <person name="Sproer C."/>
            <person name="Overmann J."/>
        </authorList>
    </citation>
    <scope>NUCLEOTIDE SEQUENCE [LARGE SCALE GENOMIC DNA]</scope>
    <source>
        <strain evidence="10">DSM 100886 HEG_-6_39</strain>
    </source>
</reference>
<gene>
    <name evidence="9" type="primary">mreC</name>
    <name evidence="9" type="ORF">LuPra_04776</name>
</gene>
<evidence type="ECO:0000256" key="1">
    <source>
        <dbReference type="ARBA" id="ARBA00009369"/>
    </source>
</evidence>
<dbReference type="Gene3D" id="2.40.10.350">
    <property type="entry name" value="Rod shape-determining protein MreC, domain 2"/>
    <property type="match status" value="1"/>
</dbReference>
<dbReference type="PANTHER" id="PTHR34138:SF1">
    <property type="entry name" value="CELL SHAPE-DETERMINING PROTEIN MREC"/>
    <property type="match status" value="1"/>
</dbReference>
<dbReference type="InterPro" id="IPR042177">
    <property type="entry name" value="Cell/Rod_1"/>
</dbReference>
<evidence type="ECO:0000259" key="8">
    <source>
        <dbReference type="Pfam" id="PF04085"/>
    </source>
</evidence>
<evidence type="ECO:0000256" key="4">
    <source>
        <dbReference type="ARBA" id="ARBA00032089"/>
    </source>
</evidence>
<accession>A0A143PT63</accession>
<proteinExistence type="inferred from homology"/>
<dbReference type="GO" id="GO:0008360">
    <property type="term" value="P:regulation of cell shape"/>
    <property type="evidence" value="ECO:0007669"/>
    <property type="project" value="UniProtKB-KW"/>
</dbReference>
<comment type="function">
    <text evidence="5">Involved in formation and maintenance of cell shape.</text>
</comment>
<dbReference type="STRING" id="1855912.LuPra_04776"/>
<comment type="similarity">
    <text evidence="1 5">Belongs to the MreC family.</text>
</comment>
<dbReference type="NCBIfam" id="TIGR00219">
    <property type="entry name" value="mreC"/>
    <property type="match status" value="1"/>
</dbReference>
<organism evidence="9 10">
    <name type="scientific">Luteitalea pratensis</name>
    <dbReference type="NCBI Taxonomy" id="1855912"/>
    <lineage>
        <taxon>Bacteria</taxon>
        <taxon>Pseudomonadati</taxon>
        <taxon>Acidobacteriota</taxon>
        <taxon>Vicinamibacteria</taxon>
        <taxon>Vicinamibacterales</taxon>
        <taxon>Vicinamibacteraceae</taxon>
        <taxon>Luteitalea</taxon>
    </lineage>
</organism>
<dbReference type="PANTHER" id="PTHR34138">
    <property type="entry name" value="CELL SHAPE-DETERMINING PROTEIN MREC"/>
    <property type="match status" value="1"/>
</dbReference>
<keyword evidence="6" id="KW-0175">Coiled coil</keyword>
<evidence type="ECO:0000256" key="6">
    <source>
        <dbReference type="SAM" id="Coils"/>
    </source>
</evidence>
<reference evidence="10" key="2">
    <citation type="submission" date="2016-04" db="EMBL/GenBank/DDBJ databases">
        <title>First Complete Genome Sequence of a Subdivision 6 Acidobacterium.</title>
        <authorList>
            <person name="Huang S."/>
            <person name="Vieira S."/>
            <person name="Bunk B."/>
            <person name="Riedel T."/>
            <person name="Sproeer C."/>
            <person name="Overmann J."/>
        </authorList>
    </citation>
    <scope>NUCLEOTIDE SEQUENCE [LARGE SCALE GENOMIC DNA]</scope>
    <source>
        <strain evidence="10">DSM 100886 HEG_-6_39</strain>
    </source>
</reference>
<dbReference type="OrthoDB" id="9792313at2"/>
<dbReference type="InterPro" id="IPR007221">
    <property type="entry name" value="MreC"/>
</dbReference>
<dbReference type="KEGG" id="abac:LuPra_04776"/>